<dbReference type="Gene3D" id="3.40.50.2300">
    <property type="match status" value="1"/>
</dbReference>
<dbReference type="PANTHER" id="PTHR22891">
    <property type="entry name" value="EUKARYOTIC TRANSLATION INITIATION FACTOR 2C"/>
    <property type="match status" value="1"/>
</dbReference>
<evidence type="ECO:0000259" key="5">
    <source>
        <dbReference type="PROSITE" id="PS50822"/>
    </source>
</evidence>
<evidence type="ECO:0000313" key="6">
    <source>
        <dbReference type="EMBL" id="KAF9589793.1"/>
    </source>
</evidence>
<dbReference type="SMART" id="SM01163">
    <property type="entry name" value="DUF1785"/>
    <property type="match status" value="1"/>
</dbReference>
<dbReference type="InterPro" id="IPR032474">
    <property type="entry name" value="Argonaute_N"/>
</dbReference>
<dbReference type="AlphaFoldDB" id="A0A835LBY5"/>
<dbReference type="GO" id="GO:0003723">
    <property type="term" value="F:RNA binding"/>
    <property type="evidence" value="ECO:0007669"/>
    <property type="project" value="InterPro"/>
</dbReference>
<dbReference type="SMART" id="SM00950">
    <property type="entry name" value="Piwi"/>
    <property type="match status" value="1"/>
</dbReference>
<dbReference type="InterPro" id="IPR012337">
    <property type="entry name" value="RNaseH-like_sf"/>
</dbReference>
<feature type="compositionally biased region" description="Low complexity" evidence="3">
    <location>
        <begin position="1"/>
        <end position="28"/>
    </location>
</feature>
<evidence type="ECO:0000256" key="3">
    <source>
        <dbReference type="SAM" id="MobiDB-lite"/>
    </source>
</evidence>
<gene>
    <name evidence="6" type="ORF">IFM89_028728</name>
</gene>
<dbReference type="PROSITE" id="PS50822">
    <property type="entry name" value="PIWI"/>
    <property type="match status" value="1"/>
</dbReference>
<comment type="similarity">
    <text evidence="1">Belongs to the argonaute family. Ago subfamily.</text>
</comment>
<dbReference type="Pfam" id="PF16486">
    <property type="entry name" value="ArgoN"/>
    <property type="match status" value="1"/>
</dbReference>
<accession>A0A835LBY5</accession>
<dbReference type="OrthoDB" id="10252740at2759"/>
<dbReference type="InterPro" id="IPR036397">
    <property type="entry name" value="RNaseH_sf"/>
</dbReference>
<dbReference type="CDD" id="cd04657">
    <property type="entry name" value="Piwi_ago-like"/>
    <property type="match status" value="1"/>
</dbReference>
<dbReference type="GO" id="GO:0031047">
    <property type="term" value="P:regulatory ncRNA-mediated gene silencing"/>
    <property type="evidence" value="ECO:0007669"/>
    <property type="project" value="UniProtKB-KW"/>
</dbReference>
<keyword evidence="2" id="KW-0943">RNA-mediated gene silencing</keyword>
<dbReference type="SUPFAM" id="SSF101690">
    <property type="entry name" value="PAZ domain"/>
    <property type="match status" value="1"/>
</dbReference>
<organism evidence="6 7">
    <name type="scientific">Coptis chinensis</name>
    <dbReference type="NCBI Taxonomy" id="261450"/>
    <lineage>
        <taxon>Eukaryota</taxon>
        <taxon>Viridiplantae</taxon>
        <taxon>Streptophyta</taxon>
        <taxon>Embryophyta</taxon>
        <taxon>Tracheophyta</taxon>
        <taxon>Spermatophyta</taxon>
        <taxon>Magnoliopsida</taxon>
        <taxon>Ranunculales</taxon>
        <taxon>Ranunculaceae</taxon>
        <taxon>Coptidoideae</taxon>
        <taxon>Coptis</taxon>
    </lineage>
</organism>
<feature type="domain" description="Piwi" evidence="5">
    <location>
        <begin position="600"/>
        <end position="899"/>
    </location>
</feature>
<dbReference type="EMBL" id="JADFTS010000009">
    <property type="protein sequence ID" value="KAF9589793.1"/>
    <property type="molecule type" value="Genomic_DNA"/>
</dbReference>
<dbReference type="InterPro" id="IPR014811">
    <property type="entry name" value="ArgoL1"/>
</dbReference>
<evidence type="ECO:0008006" key="8">
    <source>
        <dbReference type="Google" id="ProtNLM"/>
    </source>
</evidence>
<feature type="domain" description="PAZ" evidence="4">
    <location>
        <begin position="299"/>
        <end position="417"/>
    </location>
</feature>
<dbReference type="InterPro" id="IPR003100">
    <property type="entry name" value="PAZ_dom"/>
</dbReference>
<dbReference type="Pfam" id="PF08699">
    <property type="entry name" value="ArgoL1"/>
    <property type="match status" value="1"/>
</dbReference>
<dbReference type="Pfam" id="PF02171">
    <property type="entry name" value="Piwi"/>
    <property type="match status" value="1"/>
</dbReference>
<dbReference type="InterPro" id="IPR003165">
    <property type="entry name" value="Piwi"/>
</dbReference>
<dbReference type="Gene3D" id="2.170.260.10">
    <property type="entry name" value="paz domain"/>
    <property type="match status" value="1"/>
</dbReference>
<dbReference type="PROSITE" id="PS50821">
    <property type="entry name" value="PAZ"/>
    <property type="match status" value="1"/>
</dbReference>
<evidence type="ECO:0000259" key="4">
    <source>
        <dbReference type="PROSITE" id="PS50821"/>
    </source>
</evidence>
<reference evidence="6 7" key="1">
    <citation type="submission" date="2020-10" db="EMBL/GenBank/DDBJ databases">
        <title>The Coptis chinensis genome and diversification of protoberbering-type alkaloids.</title>
        <authorList>
            <person name="Wang B."/>
            <person name="Shu S."/>
            <person name="Song C."/>
            <person name="Liu Y."/>
        </authorList>
    </citation>
    <scope>NUCLEOTIDE SEQUENCE [LARGE SCALE GENOMIC DNA]</scope>
    <source>
        <strain evidence="6">HL-2020</strain>
        <tissue evidence="6">Leaf</tissue>
    </source>
</reference>
<proteinExistence type="inferred from homology"/>
<evidence type="ECO:0000256" key="2">
    <source>
        <dbReference type="ARBA" id="ARBA00023158"/>
    </source>
</evidence>
<feature type="region of interest" description="Disordered" evidence="3">
    <location>
        <begin position="1"/>
        <end position="49"/>
    </location>
</feature>
<dbReference type="InterPro" id="IPR045246">
    <property type="entry name" value="Piwi_ago-like"/>
</dbReference>
<dbReference type="SUPFAM" id="SSF53098">
    <property type="entry name" value="Ribonuclease H-like"/>
    <property type="match status" value="1"/>
</dbReference>
<feature type="compositionally biased region" description="Gly residues" evidence="3">
    <location>
        <begin position="29"/>
        <end position="40"/>
    </location>
</feature>
<dbReference type="SMART" id="SM00949">
    <property type="entry name" value="PAZ"/>
    <property type="match status" value="1"/>
</dbReference>
<dbReference type="FunFam" id="2.170.260.10:FF:000008">
    <property type="entry name" value="Protein argonaute 7"/>
    <property type="match status" value="1"/>
</dbReference>
<evidence type="ECO:0000256" key="1">
    <source>
        <dbReference type="ARBA" id="ARBA00008201"/>
    </source>
</evidence>
<sequence>MENHARGNNNPRGRGRGNANQNQFWGQRTMGGGGGGGGRGRGPRQTPRYVQVEPHQPQPVIDPVTEELQSMTLSQATVPKSSLATSSKILPMKRPDNGGKSATRHLRLLVNHFSVEFDPQLTIFQYDVDIKREGQPKNGRNFLMSKSEMRIIRDKLFSDYPREFPLSMTAYDGERNIFSAVELPSGKFKVEVSRARSYGITIKLVKKLELHKLEAYLKGSLLSIPREILQGMDLVMKENAIRHFMSIGQGFYSRECKNDVDLGSGIIASRGFQHSLKPTYQGLVLCVDYLLLPVRKPVPVLNFLEENLKIKFAAGRSLEHRDRRNIEEALKGLKVTVTHRRTKQLYRVEGLTRQISRDIRFTLEEAEGSSGPKEVRLVDFFRDKYKKDIVYKLLPCLDISKNKKMNYVPMEFCVLLEGQRYPKENLPRDAAQTYKRESLAKPQKRMQVICNIVKEKNGPCGGEIAENFQLSVKTEMTEVVGRVIRPPDLKLGDPNGKPSRFTPRDDCQWNLINRSVLDGKQIERWAILNCTSCDYNNKLNADRFIQQLMGRCYRLGIHMSRPLFCEPSNMNVLSDTIALRDLLKHLNQRADQAGKGRLQILICVMSRRDPGYKNLKKICETEIGIMTQCCLVSHANIGKDIYLANLALKINAKLGGSNMELFDRLPRLEDDCHVMFIGADVNHPGAWNTSSPSIAAVVATINWPAANRYAARIRPQYHRKEEIQNFGEICLELVNMYSRLNKVRPEKIVVFRDGVGDNQFDMVLNEELTGMKNAFKSDGYFPTITVVVAQKRHQTRLFPENVREVPPNGNVFPGTVVDTKIVNPHDYDFYICTHFGSLGTSRPTHYTVLYDDHGFTSDEMQRLIYNLCYTFARCTKPVSLVPPVYYADLVAYRGRLYHDSLLESSPMSAVSSSSSSTSPSPSSSSSSFSSTSVFDSKYFKLHPDLENLMFFS</sequence>
<evidence type="ECO:0000313" key="7">
    <source>
        <dbReference type="Proteomes" id="UP000631114"/>
    </source>
</evidence>
<comment type="caution">
    <text evidence="6">The sequence shown here is derived from an EMBL/GenBank/DDBJ whole genome shotgun (WGS) entry which is preliminary data.</text>
</comment>
<dbReference type="Pfam" id="PF02170">
    <property type="entry name" value="PAZ"/>
    <property type="match status" value="1"/>
</dbReference>
<dbReference type="CDD" id="cd02846">
    <property type="entry name" value="PAZ_argonaute_like"/>
    <property type="match status" value="1"/>
</dbReference>
<keyword evidence="7" id="KW-1185">Reference proteome</keyword>
<dbReference type="InterPro" id="IPR036085">
    <property type="entry name" value="PAZ_dom_sf"/>
</dbReference>
<name>A0A835LBY5_9MAGN</name>
<dbReference type="Proteomes" id="UP000631114">
    <property type="component" value="Unassembled WGS sequence"/>
</dbReference>
<dbReference type="Gene3D" id="3.30.420.10">
    <property type="entry name" value="Ribonuclease H-like superfamily/Ribonuclease H"/>
    <property type="match status" value="1"/>
</dbReference>
<feature type="region of interest" description="Disordered" evidence="3">
    <location>
        <begin position="912"/>
        <end position="931"/>
    </location>
</feature>
<protein>
    <recommendedName>
        <fullName evidence="8">Argonaute 2</fullName>
    </recommendedName>
</protein>